<evidence type="ECO:0000313" key="8">
    <source>
        <dbReference type="EMBL" id="QHT20825.1"/>
    </source>
</evidence>
<protein>
    <recommendedName>
        <fullName evidence="2">thiol oxidase</fullName>
        <ecNumber evidence="2">1.8.3.2</ecNumber>
    </recommendedName>
</protein>
<sequence>MALSIELWGSNIWSLFHGLSCKISEDKFLYHKDRLIYIVKSICSTLPCPDCSTDATAILNTFNFNTIKNKEDFKVFLFNFHNIVNKKLKKPLYEYSNLDIYNNINMNALYTNFRLIYLTRISNPRLMGNSLNKKILYPKIMEALLLVKNDLQ</sequence>
<dbReference type="EMBL" id="MN739683">
    <property type="protein sequence ID" value="QHT20825.1"/>
    <property type="molecule type" value="Genomic_DNA"/>
</dbReference>
<keyword evidence="5" id="KW-0560">Oxidoreductase</keyword>
<feature type="domain" description="ERV/ALR sulfhydryl oxidase" evidence="7">
    <location>
        <begin position="1"/>
        <end position="104"/>
    </location>
</feature>
<dbReference type="GO" id="GO:0016972">
    <property type="term" value="F:thiol oxidase activity"/>
    <property type="evidence" value="ECO:0007669"/>
    <property type="project" value="UniProtKB-EC"/>
</dbReference>
<keyword evidence="6" id="KW-1015">Disulfide bond</keyword>
<comment type="cofactor">
    <cofactor evidence="1">
        <name>FAD</name>
        <dbReference type="ChEBI" id="CHEBI:57692"/>
    </cofactor>
</comment>
<evidence type="ECO:0000256" key="6">
    <source>
        <dbReference type="ARBA" id="ARBA00023157"/>
    </source>
</evidence>
<evidence type="ECO:0000256" key="3">
    <source>
        <dbReference type="ARBA" id="ARBA00022630"/>
    </source>
</evidence>
<name>A0A6C0E063_9ZZZZ</name>
<dbReference type="Pfam" id="PF04777">
    <property type="entry name" value="Evr1_Alr"/>
    <property type="match status" value="1"/>
</dbReference>
<dbReference type="EC" id="1.8.3.2" evidence="2"/>
<organism evidence="8">
    <name type="scientific">viral metagenome</name>
    <dbReference type="NCBI Taxonomy" id="1070528"/>
    <lineage>
        <taxon>unclassified sequences</taxon>
        <taxon>metagenomes</taxon>
        <taxon>organismal metagenomes</taxon>
    </lineage>
</organism>
<evidence type="ECO:0000256" key="4">
    <source>
        <dbReference type="ARBA" id="ARBA00022827"/>
    </source>
</evidence>
<proteinExistence type="predicted"/>
<dbReference type="Gene3D" id="1.20.120.310">
    <property type="entry name" value="ERV/ALR sulfhydryl oxidase domain"/>
    <property type="match status" value="1"/>
</dbReference>
<evidence type="ECO:0000259" key="7">
    <source>
        <dbReference type="PROSITE" id="PS51324"/>
    </source>
</evidence>
<dbReference type="AlphaFoldDB" id="A0A6C0E063"/>
<evidence type="ECO:0000256" key="5">
    <source>
        <dbReference type="ARBA" id="ARBA00023002"/>
    </source>
</evidence>
<dbReference type="InterPro" id="IPR036774">
    <property type="entry name" value="ERV/ALR_sulphydryl_oxid_sf"/>
</dbReference>
<evidence type="ECO:0000256" key="2">
    <source>
        <dbReference type="ARBA" id="ARBA00012512"/>
    </source>
</evidence>
<accession>A0A6C0E063</accession>
<evidence type="ECO:0000256" key="1">
    <source>
        <dbReference type="ARBA" id="ARBA00001974"/>
    </source>
</evidence>
<keyword evidence="3" id="KW-0285">Flavoprotein</keyword>
<dbReference type="SUPFAM" id="SSF69000">
    <property type="entry name" value="FAD-dependent thiol oxidase"/>
    <property type="match status" value="1"/>
</dbReference>
<reference evidence="8" key="1">
    <citation type="journal article" date="2020" name="Nature">
        <title>Giant virus diversity and host interactions through global metagenomics.</title>
        <authorList>
            <person name="Schulz F."/>
            <person name="Roux S."/>
            <person name="Paez-Espino D."/>
            <person name="Jungbluth S."/>
            <person name="Walsh D.A."/>
            <person name="Denef V.J."/>
            <person name="McMahon K.D."/>
            <person name="Konstantinidis K.T."/>
            <person name="Eloe-Fadrosh E.A."/>
            <person name="Kyrpides N.C."/>
            <person name="Woyke T."/>
        </authorList>
    </citation>
    <scope>NUCLEOTIDE SEQUENCE</scope>
    <source>
        <strain evidence="8">GVMAG-M-3300023174-75</strain>
    </source>
</reference>
<dbReference type="PROSITE" id="PS51324">
    <property type="entry name" value="ERV_ALR"/>
    <property type="match status" value="1"/>
</dbReference>
<dbReference type="InterPro" id="IPR017905">
    <property type="entry name" value="ERV/ALR_sulphydryl_oxidase"/>
</dbReference>
<keyword evidence="4" id="KW-0274">FAD</keyword>